<feature type="compositionally biased region" description="Gly residues" evidence="1">
    <location>
        <begin position="46"/>
        <end position="62"/>
    </location>
</feature>
<gene>
    <name evidence="2" type="ORF">TIFTF001_013014</name>
</gene>
<dbReference type="EMBL" id="BTGU01000017">
    <property type="protein sequence ID" value="GMN43816.1"/>
    <property type="molecule type" value="Genomic_DNA"/>
</dbReference>
<sequence>MGAQPDQNLIGGGGGGAENPETPRGGGFEPDSKLWRGEGGEPSSDLGGGGPRSTPGGGGGNSRRGRLSPTCLQRLEGGGGASERGKERGREGERGIFEILKGFPLCGTSAAATTVADEGDRRFSDLGGDGVRGS</sequence>
<feature type="compositionally biased region" description="Basic and acidic residues" evidence="1">
    <location>
        <begin position="83"/>
        <end position="93"/>
    </location>
</feature>
<reference evidence="2" key="1">
    <citation type="submission" date="2023-07" db="EMBL/GenBank/DDBJ databases">
        <title>draft genome sequence of fig (Ficus carica).</title>
        <authorList>
            <person name="Takahashi T."/>
            <person name="Nishimura K."/>
        </authorList>
    </citation>
    <scope>NUCLEOTIDE SEQUENCE</scope>
</reference>
<comment type="caution">
    <text evidence="2">The sequence shown here is derived from an EMBL/GenBank/DDBJ whole genome shotgun (WGS) entry which is preliminary data.</text>
</comment>
<proteinExistence type="predicted"/>
<feature type="compositionally biased region" description="Basic and acidic residues" evidence="1">
    <location>
        <begin position="30"/>
        <end position="39"/>
    </location>
</feature>
<organism evidence="2 3">
    <name type="scientific">Ficus carica</name>
    <name type="common">Common fig</name>
    <dbReference type="NCBI Taxonomy" id="3494"/>
    <lineage>
        <taxon>Eukaryota</taxon>
        <taxon>Viridiplantae</taxon>
        <taxon>Streptophyta</taxon>
        <taxon>Embryophyta</taxon>
        <taxon>Tracheophyta</taxon>
        <taxon>Spermatophyta</taxon>
        <taxon>Magnoliopsida</taxon>
        <taxon>eudicotyledons</taxon>
        <taxon>Gunneridae</taxon>
        <taxon>Pentapetalae</taxon>
        <taxon>rosids</taxon>
        <taxon>fabids</taxon>
        <taxon>Rosales</taxon>
        <taxon>Moraceae</taxon>
        <taxon>Ficeae</taxon>
        <taxon>Ficus</taxon>
    </lineage>
</organism>
<evidence type="ECO:0000313" key="3">
    <source>
        <dbReference type="Proteomes" id="UP001187192"/>
    </source>
</evidence>
<feature type="region of interest" description="Disordered" evidence="1">
    <location>
        <begin position="1"/>
        <end position="93"/>
    </location>
</feature>
<dbReference type="Proteomes" id="UP001187192">
    <property type="component" value="Unassembled WGS sequence"/>
</dbReference>
<evidence type="ECO:0000256" key="1">
    <source>
        <dbReference type="SAM" id="MobiDB-lite"/>
    </source>
</evidence>
<dbReference type="AlphaFoldDB" id="A0AA88AH14"/>
<name>A0AA88AH14_FICCA</name>
<accession>A0AA88AH14</accession>
<protein>
    <submittedName>
        <fullName evidence="2">Uncharacterized protein</fullName>
    </submittedName>
</protein>
<evidence type="ECO:0000313" key="2">
    <source>
        <dbReference type="EMBL" id="GMN43816.1"/>
    </source>
</evidence>
<keyword evidence="3" id="KW-1185">Reference proteome</keyword>